<comment type="caution">
    <text evidence="1">The sequence shown here is derived from an EMBL/GenBank/DDBJ whole genome shotgun (WGS) entry which is preliminary data.</text>
</comment>
<organism evidence="1 2">
    <name type="scientific">Caerostris darwini</name>
    <dbReference type="NCBI Taxonomy" id="1538125"/>
    <lineage>
        <taxon>Eukaryota</taxon>
        <taxon>Metazoa</taxon>
        <taxon>Ecdysozoa</taxon>
        <taxon>Arthropoda</taxon>
        <taxon>Chelicerata</taxon>
        <taxon>Arachnida</taxon>
        <taxon>Araneae</taxon>
        <taxon>Araneomorphae</taxon>
        <taxon>Entelegynae</taxon>
        <taxon>Araneoidea</taxon>
        <taxon>Araneidae</taxon>
        <taxon>Caerostris</taxon>
    </lineage>
</organism>
<evidence type="ECO:0000313" key="2">
    <source>
        <dbReference type="Proteomes" id="UP001054837"/>
    </source>
</evidence>
<gene>
    <name evidence="1" type="ORF">CDAR_286581</name>
</gene>
<proteinExistence type="predicted"/>
<sequence length="125" mass="14483">MNRFFYFHTPFFSPEMSEIGFCCKNIFRYQPLTVSLFMIGCFVINRSVISCSLCLQSLYYYALLSATTLISNPVCDFRREHLFIVAGGLDPKQTWACYYTEGAQFRIVCVCVCRYISVCTLNCVY</sequence>
<protein>
    <submittedName>
        <fullName evidence="1">Uncharacterized protein</fullName>
    </submittedName>
</protein>
<dbReference type="EMBL" id="BPLQ01011930">
    <property type="protein sequence ID" value="GIY61264.1"/>
    <property type="molecule type" value="Genomic_DNA"/>
</dbReference>
<reference evidence="1 2" key="1">
    <citation type="submission" date="2021-06" db="EMBL/GenBank/DDBJ databases">
        <title>Caerostris darwini draft genome.</title>
        <authorList>
            <person name="Kono N."/>
            <person name="Arakawa K."/>
        </authorList>
    </citation>
    <scope>NUCLEOTIDE SEQUENCE [LARGE SCALE GENOMIC DNA]</scope>
</reference>
<accession>A0AAV4UV32</accession>
<name>A0AAV4UV32_9ARAC</name>
<dbReference type="AlphaFoldDB" id="A0AAV4UV32"/>
<keyword evidence="2" id="KW-1185">Reference proteome</keyword>
<evidence type="ECO:0000313" key="1">
    <source>
        <dbReference type="EMBL" id="GIY61264.1"/>
    </source>
</evidence>
<dbReference type="Proteomes" id="UP001054837">
    <property type="component" value="Unassembled WGS sequence"/>
</dbReference>